<dbReference type="Proteomes" id="UP000196027">
    <property type="component" value="Chromosome"/>
</dbReference>
<reference evidence="2 3" key="1">
    <citation type="submission" date="2017-05" db="EMBL/GenBank/DDBJ databases">
        <title>Genomic insights into alkan degradation activity of Oleiphilus messinensis.</title>
        <authorList>
            <person name="Kozyavkin S.A."/>
            <person name="Slesarev A.I."/>
            <person name="Golyshin P.N."/>
            <person name="Korzhenkov A."/>
            <person name="Golyshina O.N."/>
            <person name="Toshchakov S.V."/>
        </authorList>
    </citation>
    <scope>NUCLEOTIDE SEQUENCE [LARGE SCALE GENOMIC DNA]</scope>
    <source>
        <strain evidence="2 3">ME102</strain>
    </source>
</reference>
<proteinExistence type="predicted"/>
<dbReference type="KEGG" id="ome:OLMES_0390"/>
<keyword evidence="1" id="KW-0812">Transmembrane</keyword>
<gene>
    <name evidence="2" type="ORF">OLMES_0390</name>
</gene>
<feature type="transmembrane region" description="Helical" evidence="1">
    <location>
        <begin position="250"/>
        <end position="270"/>
    </location>
</feature>
<protein>
    <submittedName>
        <fullName evidence="2">Permease</fullName>
    </submittedName>
</protein>
<dbReference type="OrthoDB" id="5457281at2"/>
<feature type="transmembrane region" description="Helical" evidence="1">
    <location>
        <begin position="55"/>
        <end position="77"/>
    </location>
</feature>
<evidence type="ECO:0000313" key="2">
    <source>
        <dbReference type="EMBL" id="ARU54494.1"/>
    </source>
</evidence>
<feature type="transmembrane region" description="Helical" evidence="1">
    <location>
        <begin position="162"/>
        <end position="187"/>
    </location>
</feature>
<evidence type="ECO:0000313" key="3">
    <source>
        <dbReference type="Proteomes" id="UP000196027"/>
    </source>
</evidence>
<feature type="transmembrane region" description="Helical" evidence="1">
    <location>
        <begin position="118"/>
        <end position="141"/>
    </location>
</feature>
<keyword evidence="1" id="KW-1133">Transmembrane helix</keyword>
<feature type="transmembrane region" description="Helical" evidence="1">
    <location>
        <begin position="6"/>
        <end position="22"/>
    </location>
</feature>
<dbReference type="AlphaFoldDB" id="A0A1Y0I4W5"/>
<dbReference type="EMBL" id="CP021425">
    <property type="protein sequence ID" value="ARU54494.1"/>
    <property type="molecule type" value="Genomic_DNA"/>
</dbReference>
<dbReference type="RefSeq" id="WP_157678103.1">
    <property type="nucleotide sequence ID" value="NZ_CP021425.1"/>
</dbReference>
<feature type="transmembrane region" description="Helical" evidence="1">
    <location>
        <begin position="225"/>
        <end position="244"/>
    </location>
</feature>
<accession>A0A1Y0I4W5</accession>
<feature type="transmembrane region" description="Helical" evidence="1">
    <location>
        <begin position="193"/>
        <end position="213"/>
    </location>
</feature>
<keyword evidence="3" id="KW-1185">Reference proteome</keyword>
<organism evidence="2 3">
    <name type="scientific">Oleiphilus messinensis</name>
    <dbReference type="NCBI Taxonomy" id="141451"/>
    <lineage>
        <taxon>Bacteria</taxon>
        <taxon>Pseudomonadati</taxon>
        <taxon>Pseudomonadota</taxon>
        <taxon>Gammaproteobacteria</taxon>
        <taxon>Oceanospirillales</taxon>
        <taxon>Oleiphilaceae</taxon>
        <taxon>Oleiphilus</taxon>
    </lineage>
</organism>
<keyword evidence="1" id="KW-0472">Membrane</keyword>
<feature type="transmembrane region" description="Helical" evidence="1">
    <location>
        <begin position="89"/>
        <end position="112"/>
    </location>
</feature>
<name>A0A1Y0I4W5_9GAMM</name>
<sequence>MTLLLIKLITTIATVLALSWIAERVGTKIAGILAGFPLGTAIVLFFIAFEQTPEFAARAAPATVAGFTLVLITMAAYSLLTRLEHLGKWLAPAGSLMLFTALTFTISGITALAGIDMNLYLCVAISIGSVLLFHQVIFHPLSPKSAPSLEATNQKPSSPPKITVAMLFLRAGVAASLVLIITGLAYIMDARQAGFMSAFPVTFFPLLCIVHWNYGAAAANTLLRYYPLGLLSLISYTMVIAITYPGWGLVSGTALALVTATIVSVVVLRISRSSR</sequence>
<evidence type="ECO:0000256" key="1">
    <source>
        <dbReference type="SAM" id="Phobius"/>
    </source>
</evidence>
<feature type="transmembrane region" description="Helical" evidence="1">
    <location>
        <begin position="29"/>
        <end position="49"/>
    </location>
</feature>